<dbReference type="Gene3D" id="1.10.287.130">
    <property type="match status" value="1"/>
</dbReference>
<dbReference type="RefSeq" id="WP_126522800.1">
    <property type="nucleotide sequence ID" value="NZ_RXNU01000016.1"/>
</dbReference>
<feature type="transmembrane region" description="Helical" evidence="12">
    <location>
        <begin position="12"/>
        <end position="34"/>
    </location>
</feature>
<evidence type="ECO:0000256" key="9">
    <source>
        <dbReference type="ARBA" id="ARBA00064003"/>
    </source>
</evidence>
<dbReference type="PRINTS" id="PR00344">
    <property type="entry name" value="BCTRLSENSOR"/>
</dbReference>
<dbReference type="EMBL" id="RXNU01000016">
    <property type="protein sequence ID" value="RTR36956.1"/>
    <property type="molecule type" value="Genomic_DNA"/>
</dbReference>
<dbReference type="CDD" id="cd17546">
    <property type="entry name" value="REC_hyHK_CKI1_RcsC-like"/>
    <property type="match status" value="1"/>
</dbReference>
<evidence type="ECO:0000256" key="5">
    <source>
        <dbReference type="ARBA" id="ARBA00022741"/>
    </source>
</evidence>
<keyword evidence="8" id="KW-0902">Two-component regulatory system</keyword>
<dbReference type="InterPro" id="IPR011006">
    <property type="entry name" value="CheY-like_superfamily"/>
</dbReference>
<evidence type="ECO:0000256" key="7">
    <source>
        <dbReference type="ARBA" id="ARBA00022840"/>
    </source>
</evidence>
<dbReference type="CDD" id="cd00130">
    <property type="entry name" value="PAS"/>
    <property type="match status" value="1"/>
</dbReference>
<dbReference type="Pfam" id="PF02518">
    <property type="entry name" value="HATPase_c"/>
    <property type="match status" value="1"/>
</dbReference>
<dbReference type="InterPro" id="IPR003661">
    <property type="entry name" value="HisK_dim/P_dom"/>
</dbReference>
<dbReference type="InterPro" id="IPR005467">
    <property type="entry name" value="His_kinase_dom"/>
</dbReference>
<dbReference type="OrthoDB" id="9797243at2"/>
<keyword evidence="7" id="KW-0067">ATP-binding</keyword>
<dbReference type="InterPro" id="IPR001789">
    <property type="entry name" value="Sig_transdc_resp-reg_receiver"/>
</dbReference>
<dbReference type="Gene3D" id="3.30.450.20">
    <property type="entry name" value="PAS domain"/>
    <property type="match status" value="1"/>
</dbReference>
<keyword evidence="12" id="KW-0472">Membrane</keyword>
<dbReference type="FunFam" id="1.10.287.130:FF:000002">
    <property type="entry name" value="Two-component osmosensing histidine kinase"/>
    <property type="match status" value="1"/>
</dbReference>
<dbReference type="SUPFAM" id="SSF47384">
    <property type="entry name" value="Homodimeric domain of signal transducing histidine kinase"/>
    <property type="match status" value="1"/>
</dbReference>
<keyword evidence="12" id="KW-0812">Transmembrane</keyword>
<feature type="modified residue" description="4-aspartylphosphate" evidence="11">
    <location>
        <position position="850"/>
    </location>
</feature>
<keyword evidence="4" id="KW-0808">Transferase</keyword>
<evidence type="ECO:0000256" key="4">
    <source>
        <dbReference type="ARBA" id="ARBA00022679"/>
    </source>
</evidence>
<dbReference type="SUPFAM" id="SSF55874">
    <property type="entry name" value="ATPase domain of HSP90 chaperone/DNA topoisomerase II/histidine kinase"/>
    <property type="match status" value="1"/>
</dbReference>
<evidence type="ECO:0000256" key="8">
    <source>
        <dbReference type="ARBA" id="ARBA00023012"/>
    </source>
</evidence>
<dbReference type="EC" id="2.7.13.3" evidence="2"/>
<comment type="subunit">
    <text evidence="9">At low DSF concentrations, interacts with RpfF.</text>
</comment>
<keyword evidence="6" id="KW-0418">Kinase</keyword>
<dbReference type="PROSITE" id="PS50109">
    <property type="entry name" value="HIS_KIN"/>
    <property type="match status" value="1"/>
</dbReference>
<dbReference type="FunFam" id="3.30.565.10:FF:000010">
    <property type="entry name" value="Sensor histidine kinase RcsC"/>
    <property type="match status" value="1"/>
</dbReference>
<dbReference type="InterPro" id="IPR013656">
    <property type="entry name" value="PAS_4"/>
</dbReference>
<accession>A0A3S0IK06</accession>
<dbReference type="CDD" id="cd16922">
    <property type="entry name" value="HATPase_EvgS-ArcB-TorS-like"/>
    <property type="match status" value="1"/>
</dbReference>
<evidence type="ECO:0000256" key="2">
    <source>
        <dbReference type="ARBA" id="ARBA00012438"/>
    </source>
</evidence>
<dbReference type="SUPFAM" id="SSF52172">
    <property type="entry name" value="CheY-like"/>
    <property type="match status" value="2"/>
</dbReference>
<organism evidence="15 16">
    <name type="scientific">Shewanella canadensis</name>
    <dbReference type="NCBI Taxonomy" id="271096"/>
    <lineage>
        <taxon>Bacteria</taxon>
        <taxon>Pseudomonadati</taxon>
        <taxon>Pseudomonadota</taxon>
        <taxon>Gammaproteobacteria</taxon>
        <taxon>Alteromonadales</taxon>
        <taxon>Shewanellaceae</taxon>
        <taxon>Shewanella</taxon>
    </lineage>
</organism>
<comment type="caution">
    <text evidence="15">The sequence shown here is derived from an EMBL/GenBank/DDBJ whole genome shotgun (WGS) entry which is preliminary data.</text>
</comment>
<dbReference type="InterPro" id="IPR036097">
    <property type="entry name" value="HisK_dim/P_sf"/>
</dbReference>
<dbReference type="InterPro" id="IPR000014">
    <property type="entry name" value="PAS"/>
</dbReference>
<dbReference type="SMART" id="SM00388">
    <property type="entry name" value="HisKA"/>
    <property type="match status" value="1"/>
</dbReference>
<dbReference type="Gene3D" id="3.30.565.10">
    <property type="entry name" value="Histidine kinase-like ATPase, C-terminal domain"/>
    <property type="match status" value="1"/>
</dbReference>
<keyword evidence="5" id="KW-0547">Nucleotide-binding</keyword>
<proteinExistence type="predicted"/>
<evidence type="ECO:0000256" key="12">
    <source>
        <dbReference type="SAM" id="Phobius"/>
    </source>
</evidence>
<dbReference type="SUPFAM" id="SSF55785">
    <property type="entry name" value="PYP-like sensor domain (PAS domain)"/>
    <property type="match status" value="1"/>
</dbReference>
<dbReference type="Pfam" id="PF00072">
    <property type="entry name" value="Response_reg"/>
    <property type="match status" value="1"/>
</dbReference>
<dbReference type="PROSITE" id="PS50110">
    <property type="entry name" value="RESPONSE_REGULATORY"/>
    <property type="match status" value="1"/>
</dbReference>
<evidence type="ECO:0000256" key="6">
    <source>
        <dbReference type="ARBA" id="ARBA00022777"/>
    </source>
</evidence>
<dbReference type="SMART" id="SM00448">
    <property type="entry name" value="REC"/>
    <property type="match status" value="1"/>
</dbReference>
<dbReference type="InterPro" id="IPR004358">
    <property type="entry name" value="Sig_transdc_His_kin-like_C"/>
</dbReference>
<dbReference type="GO" id="GO:0005524">
    <property type="term" value="F:ATP binding"/>
    <property type="evidence" value="ECO:0007669"/>
    <property type="project" value="UniProtKB-KW"/>
</dbReference>
<evidence type="ECO:0000256" key="3">
    <source>
        <dbReference type="ARBA" id="ARBA00022553"/>
    </source>
</evidence>
<dbReference type="Gene3D" id="6.10.340.10">
    <property type="match status" value="1"/>
</dbReference>
<dbReference type="InterPro" id="IPR036890">
    <property type="entry name" value="HATPase_C_sf"/>
</dbReference>
<keyword evidence="16" id="KW-1185">Reference proteome</keyword>
<dbReference type="Gene3D" id="3.40.50.2300">
    <property type="match status" value="2"/>
</dbReference>
<sequence>MAPSSYRHSIGFRLNLSTLIIGFIICVILSGYFIQETQERLKVQAHHELTQITDSLKLALETNPKTSNMVRVVGVLTTYPNITRLTVIKASDLSISADSLVQNNGKRADLVFSDTIMKLINNPAKSSQRDQGKLIDNSLHQSVKFHLVDPQANRLKPYIIYLEYNKQALEGSLHQARNHLMLIVIGGLILLLLINIFIQRIVVLKPLSKMTQQLLNQDNSEQIPEPLQVSTNDEFSILANSYNGSIHKQLLQKAEVEKSHRYIKNMASALPVHLLYVDIDKKIQFINQYSLQWLAKPMAEVLTQTCRQVLPSQLFSLIEQPIETALLGDSITLDAEFSHKNISLFFHITHIPDIDNEGRIKGIFICIEDRTLTRDNEKKIERYAHQLEMNNLALDDARATAEAAAQSKSEFLACMSHEIRTPMNGVLGMLTLLDRTALDQSQRNHLHTAQGSARNLLGLINDILDFSKIESGKLPIESVNFNLTNLLNETIRPLAIRAQEKGIELVSDVTDIKSQSFKGDPTRISQVLTNLIGNAIKFTEKGSITVYVKLSDDIEPRLNFSVEDTGIGLASSQLEKLFQPFTQADSSTTRHFGGTGLGLSIAKRLTELMGGAISVVSTEDKGSKFSFNVRVEIASKDDLYATDLNSLPILFFSRGTRADQVLGKTLNLLNASLKVVKATRLADLKPTSISDTYRPKLIIIHLPAGQEAIETELAKLASNTDLPDTPILLFIAAIDESIMTQYLNEQIFTYLCNPLHLEQLLIALKQIDQTAPHLVQRLAPQTQRDWDLKSYFEDRLPKLLLVEDNKTNQMVAQGIIAEFGLEIDIASDGEQAIEILKDSITSPYQLIFMDCQMPRLDGYQTTQMIRAGYTGHQYKHIPIIAMTANAMVGDRERCLQAGMNDYISKPLDPDDIKQALLSTLTGRGTESEMRN</sequence>
<dbReference type="PANTHER" id="PTHR45339">
    <property type="entry name" value="HYBRID SIGNAL TRANSDUCTION HISTIDINE KINASE J"/>
    <property type="match status" value="1"/>
</dbReference>
<dbReference type="Proteomes" id="UP000267448">
    <property type="component" value="Unassembled WGS sequence"/>
</dbReference>
<reference evidence="15 16" key="1">
    <citation type="submission" date="2018-12" db="EMBL/GenBank/DDBJ databases">
        <authorList>
            <person name="Yu L."/>
        </authorList>
    </citation>
    <scope>NUCLEOTIDE SEQUENCE [LARGE SCALE GENOMIC DNA]</scope>
    <source>
        <strain evidence="15 16">HAW-EB2</strain>
    </source>
</reference>
<dbReference type="InterPro" id="IPR003594">
    <property type="entry name" value="HATPase_dom"/>
</dbReference>
<feature type="domain" description="Response regulatory" evidence="14">
    <location>
        <begin position="798"/>
        <end position="920"/>
    </location>
</feature>
<dbReference type="InterPro" id="IPR035965">
    <property type="entry name" value="PAS-like_dom_sf"/>
</dbReference>
<dbReference type="AlphaFoldDB" id="A0A3S0IK06"/>
<comment type="catalytic activity">
    <reaction evidence="1">
        <text>ATP + protein L-histidine = ADP + protein N-phospho-L-histidine.</text>
        <dbReference type="EC" id="2.7.13.3"/>
    </reaction>
</comment>
<dbReference type="Pfam" id="PF00512">
    <property type="entry name" value="HisKA"/>
    <property type="match status" value="1"/>
</dbReference>
<feature type="transmembrane region" description="Helical" evidence="12">
    <location>
        <begin position="180"/>
        <end position="198"/>
    </location>
</feature>
<dbReference type="GO" id="GO:0000155">
    <property type="term" value="F:phosphorelay sensor kinase activity"/>
    <property type="evidence" value="ECO:0007669"/>
    <property type="project" value="InterPro"/>
</dbReference>
<dbReference type="PANTHER" id="PTHR45339:SF1">
    <property type="entry name" value="HYBRID SIGNAL TRANSDUCTION HISTIDINE KINASE J"/>
    <property type="match status" value="1"/>
</dbReference>
<name>A0A3S0IK06_9GAMM</name>
<dbReference type="Pfam" id="PF08448">
    <property type="entry name" value="PAS_4"/>
    <property type="match status" value="1"/>
</dbReference>
<keyword evidence="3 11" id="KW-0597">Phosphoprotein</keyword>
<evidence type="ECO:0000256" key="11">
    <source>
        <dbReference type="PROSITE-ProRule" id="PRU00169"/>
    </source>
</evidence>
<evidence type="ECO:0000256" key="10">
    <source>
        <dbReference type="ARBA" id="ARBA00068150"/>
    </source>
</evidence>
<gene>
    <name evidence="15" type="ORF">EKG38_20935</name>
</gene>
<dbReference type="CDD" id="cd00082">
    <property type="entry name" value="HisKA"/>
    <property type="match status" value="1"/>
</dbReference>
<evidence type="ECO:0000256" key="1">
    <source>
        <dbReference type="ARBA" id="ARBA00000085"/>
    </source>
</evidence>
<protein>
    <recommendedName>
        <fullName evidence="10">Sensory/regulatory protein RpfC</fullName>
        <ecNumber evidence="2">2.7.13.3</ecNumber>
    </recommendedName>
</protein>
<dbReference type="SMART" id="SM00387">
    <property type="entry name" value="HATPase_c"/>
    <property type="match status" value="1"/>
</dbReference>
<feature type="domain" description="Histidine kinase" evidence="13">
    <location>
        <begin position="414"/>
        <end position="633"/>
    </location>
</feature>
<evidence type="ECO:0000259" key="13">
    <source>
        <dbReference type="PROSITE" id="PS50109"/>
    </source>
</evidence>
<evidence type="ECO:0000313" key="16">
    <source>
        <dbReference type="Proteomes" id="UP000267448"/>
    </source>
</evidence>
<evidence type="ECO:0000259" key="14">
    <source>
        <dbReference type="PROSITE" id="PS50110"/>
    </source>
</evidence>
<evidence type="ECO:0000313" key="15">
    <source>
        <dbReference type="EMBL" id="RTR36956.1"/>
    </source>
</evidence>
<keyword evidence="12" id="KW-1133">Transmembrane helix</keyword>